<reference evidence="2" key="1">
    <citation type="submission" date="2021-02" db="EMBL/GenBank/DDBJ databases">
        <authorList>
            <person name="Nowell W R."/>
        </authorList>
    </citation>
    <scope>NUCLEOTIDE SEQUENCE</scope>
    <source>
        <strain evidence="2">Ploen Becks lab</strain>
    </source>
</reference>
<proteinExistence type="predicted"/>
<name>A0A814N3S2_9BILA</name>
<protein>
    <submittedName>
        <fullName evidence="2">Uncharacterized protein</fullName>
    </submittedName>
</protein>
<sequence length="304" mass="34936">MINDLSNNYYVFGFLLIALTITIFGLDTTITTKSYKSGSIAFENFFNYGTGFSFFLGILYIFGISIVGCLGSGEKIFLFFSTGLLFFIGIPREAINYKFFVCFNYSYYQIVQARASLTFISIIVLFVMLILQMKSTDKYDNDQKLKITFRYNFIKDSNYDLRIISSLYDIIDSKNKEYGNKSCHESYDYYIPGPICTINYLRKLNVEITCNSETENFYSDCMTAQEIKIQMKYKGGYPIYNCGFVDKNGLCNIGCPGLMNHKLFLVQEFNNRVELGWDGFSNCEVKSPKIELTEDKALNICAEN</sequence>
<evidence type="ECO:0000313" key="3">
    <source>
        <dbReference type="Proteomes" id="UP000663879"/>
    </source>
</evidence>
<feature type="transmembrane region" description="Helical" evidence="1">
    <location>
        <begin position="107"/>
        <end position="131"/>
    </location>
</feature>
<dbReference type="Proteomes" id="UP000663879">
    <property type="component" value="Unassembled WGS sequence"/>
</dbReference>
<evidence type="ECO:0000313" key="2">
    <source>
        <dbReference type="EMBL" id="CAF1087478.1"/>
    </source>
</evidence>
<accession>A0A814N3S2</accession>
<keyword evidence="3" id="KW-1185">Reference proteome</keyword>
<organism evidence="2 3">
    <name type="scientific">Brachionus calyciflorus</name>
    <dbReference type="NCBI Taxonomy" id="104777"/>
    <lineage>
        <taxon>Eukaryota</taxon>
        <taxon>Metazoa</taxon>
        <taxon>Spiralia</taxon>
        <taxon>Gnathifera</taxon>
        <taxon>Rotifera</taxon>
        <taxon>Eurotatoria</taxon>
        <taxon>Monogononta</taxon>
        <taxon>Pseudotrocha</taxon>
        <taxon>Ploima</taxon>
        <taxon>Brachionidae</taxon>
        <taxon>Brachionus</taxon>
    </lineage>
</organism>
<comment type="caution">
    <text evidence="2">The sequence shown here is derived from an EMBL/GenBank/DDBJ whole genome shotgun (WGS) entry which is preliminary data.</text>
</comment>
<keyword evidence="1" id="KW-0812">Transmembrane</keyword>
<feature type="transmembrane region" description="Helical" evidence="1">
    <location>
        <begin position="7"/>
        <end position="26"/>
    </location>
</feature>
<feature type="transmembrane region" description="Helical" evidence="1">
    <location>
        <begin position="76"/>
        <end position="95"/>
    </location>
</feature>
<dbReference type="AlphaFoldDB" id="A0A814N3S2"/>
<feature type="transmembrane region" description="Helical" evidence="1">
    <location>
        <begin position="46"/>
        <end position="69"/>
    </location>
</feature>
<evidence type="ECO:0000256" key="1">
    <source>
        <dbReference type="SAM" id="Phobius"/>
    </source>
</evidence>
<keyword evidence="1" id="KW-0472">Membrane</keyword>
<gene>
    <name evidence="2" type="ORF">OXX778_LOCUS20497</name>
</gene>
<dbReference type="EMBL" id="CAJNOC010006862">
    <property type="protein sequence ID" value="CAF1087478.1"/>
    <property type="molecule type" value="Genomic_DNA"/>
</dbReference>
<keyword evidence="1" id="KW-1133">Transmembrane helix</keyword>